<dbReference type="RefSeq" id="WP_072950035.1">
    <property type="nucleotide sequence ID" value="NZ_FRCT01000005.1"/>
</dbReference>
<reference evidence="2 3" key="1">
    <citation type="submission" date="2016-11" db="EMBL/GenBank/DDBJ databases">
        <authorList>
            <person name="Jaros S."/>
            <person name="Januszkiewicz K."/>
            <person name="Wedrychowicz H."/>
        </authorList>
    </citation>
    <scope>NUCLEOTIDE SEQUENCE [LARGE SCALE GENOMIC DNA]</scope>
    <source>
        <strain evidence="2 3">Y1</strain>
    </source>
</reference>
<keyword evidence="2" id="KW-0808">Transferase</keyword>
<keyword evidence="1" id="KW-0472">Membrane</keyword>
<protein>
    <submittedName>
        <fullName evidence="2">Prolipoprotein diacylglyceryltransferase</fullName>
    </submittedName>
</protein>
<evidence type="ECO:0000313" key="3">
    <source>
        <dbReference type="Proteomes" id="UP000184394"/>
    </source>
</evidence>
<dbReference type="Proteomes" id="UP000184394">
    <property type="component" value="Unassembled WGS sequence"/>
</dbReference>
<feature type="transmembrane region" description="Helical" evidence="1">
    <location>
        <begin position="45"/>
        <end position="66"/>
    </location>
</feature>
<organism evidence="2 3">
    <name type="scientific">Ruminococcus flavefaciens</name>
    <dbReference type="NCBI Taxonomy" id="1265"/>
    <lineage>
        <taxon>Bacteria</taxon>
        <taxon>Bacillati</taxon>
        <taxon>Bacillota</taxon>
        <taxon>Clostridia</taxon>
        <taxon>Eubacteriales</taxon>
        <taxon>Oscillospiraceae</taxon>
        <taxon>Ruminococcus</taxon>
    </lineage>
</organism>
<feature type="transmembrane region" description="Helical" evidence="1">
    <location>
        <begin position="72"/>
        <end position="94"/>
    </location>
</feature>
<keyword evidence="2" id="KW-0449">Lipoprotein</keyword>
<proteinExistence type="predicted"/>
<name>A0A1M7IZ36_RUMFL</name>
<evidence type="ECO:0000313" key="2">
    <source>
        <dbReference type="EMBL" id="SHM45971.1"/>
    </source>
</evidence>
<sequence length="237" mass="25705">MTLHIDTDWGKIPPYPIMIVLSFAAGIGSMFLLNVKNGVRKRIAGYLSLLAPFMSIFGGLLLTYITTLGNGMGLSSIGGLAGMYAAIVTIELIGRDRREFSTMLTSCTLIIPLMYSISKIGCLSVGCCRGMAYDGPFCIEYTGKMTGHICVFPVQLAETIVFFAIFIVGMILFMRKSRNTEFFIIIASVLGKGGLDFLRASHAGKIISLNQVLCIVIAAAGTAAYIYLYSCRKKSLQ</sequence>
<evidence type="ECO:0000256" key="1">
    <source>
        <dbReference type="SAM" id="Phobius"/>
    </source>
</evidence>
<gene>
    <name evidence="2" type="ORF">SAMN04487860_10533</name>
</gene>
<feature type="transmembrane region" description="Helical" evidence="1">
    <location>
        <begin position="206"/>
        <end position="228"/>
    </location>
</feature>
<dbReference type="AlphaFoldDB" id="A0A1M7IZ36"/>
<dbReference type="InterPro" id="IPR001640">
    <property type="entry name" value="Lgt"/>
</dbReference>
<feature type="transmembrane region" description="Helical" evidence="1">
    <location>
        <begin position="12"/>
        <end position="33"/>
    </location>
</feature>
<dbReference type="GO" id="GO:0042158">
    <property type="term" value="P:lipoprotein biosynthetic process"/>
    <property type="evidence" value="ECO:0007669"/>
    <property type="project" value="InterPro"/>
</dbReference>
<keyword evidence="1" id="KW-1133">Transmembrane helix</keyword>
<feature type="transmembrane region" description="Helical" evidence="1">
    <location>
        <begin position="152"/>
        <end position="173"/>
    </location>
</feature>
<dbReference type="GO" id="GO:0005886">
    <property type="term" value="C:plasma membrane"/>
    <property type="evidence" value="ECO:0007669"/>
    <property type="project" value="InterPro"/>
</dbReference>
<dbReference type="Pfam" id="PF01790">
    <property type="entry name" value="LGT"/>
    <property type="match status" value="1"/>
</dbReference>
<keyword evidence="1" id="KW-0812">Transmembrane</keyword>
<accession>A0A1M7IZ36</accession>
<dbReference type="GO" id="GO:0008961">
    <property type="term" value="F:phosphatidylglycerol-prolipoprotein diacylglyceryl transferase activity"/>
    <property type="evidence" value="ECO:0007669"/>
    <property type="project" value="InterPro"/>
</dbReference>
<dbReference type="EMBL" id="FRCT01000005">
    <property type="protein sequence ID" value="SHM45971.1"/>
    <property type="molecule type" value="Genomic_DNA"/>
</dbReference>